<reference evidence="1" key="1">
    <citation type="journal article" date="2014" name="Nat. Commun.">
        <title>The tobacco genome sequence and its comparison with those of tomato and potato.</title>
        <authorList>
            <person name="Sierro N."/>
            <person name="Battey J.N."/>
            <person name="Ouadi S."/>
            <person name="Bakaher N."/>
            <person name="Bovet L."/>
            <person name="Willig A."/>
            <person name="Goepfert S."/>
            <person name="Peitsch M.C."/>
            <person name="Ivanov N.V."/>
        </authorList>
    </citation>
    <scope>NUCLEOTIDE SEQUENCE [LARGE SCALE GENOMIC DNA]</scope>
</reference>
<reference evidence="2" key="2">
    <citation type="submission" date="2025-08" db="UniProtKB">
        <authorList>
            <consortium name="RefSeq"/>
        </authorList>
    </citation>
    <scope>IDENTIFICATION</scope>
    <source>
        <tissue evidence="2">Leaf</tissue>
    </source>
</reference>
<accession>A0AC58RQ22</accession>
<protein>
    <submittedName>
        <fullName evidence="2">Uncharacterized protein LOC142162354</fullName>
    </submittedName>
</protein>
<dbReference type="RefSeq" id="XP_075074800.1">
    <property type="nucleotide sequence ID" value="XM_075218699.1"/>
</dbReference>
<sequence length="404" mass="46028">MGNSTTAGVTGKGKVLLKLTSGKTLALYNILYVPSICRNLVSSALLNKVGLKLIFEPNKIIISRGGDFVGKGYPNGDLFILNIVQEITSNATISNSAYIAESNDLWHGLSDKMWGEVIFFCYVLNRVPHKKLDKTTYELWKGFSPNLKFLKVWGCLAKVGLSEFKQDNVPIDVPINASTSMFVNSYIVPSSSITANDHENKLRRSKRRRIESSFGPYFITTFLTENIELDLLNYELMHTYLVEEDPKTYDEAMRSIDTDFWKEASKSDLDSIVSNHTWDLSDLPKGFKPICSKWIFKKKLRHDGTIEKYKDGLVIRDFNQKKCTDYFDIYSPITKIETIRTLVALAAIHNLVIHQMDVKTAFLNSDLEEEIYMTKPECFVIQGHENKVCKLRKSLYGLKQAPKQ</sequence>
<gene>
    <name evidence="2" type="primary">LOC142162354</name>
</gene>
<evidence type="ECO:0000313" key="2">
    <source>
        <dbReference type="RefSeq" id="XP_075074800.1"/>
    </source>
</evidence>
<keyword evidence="1" id="KW-1185">Reference proteome</keyword>
<organism evidence="1 2">
    <name type="scientific">Nicotiana tabacum</name>
    <name type="common">Common tobacco</name>
    <dbReference type="NCBI Taxonomy" id="4097"/>
    <lineage>
        <taxon>Eukaryota</taxon>
        <taxon>Viridiplantae</taxon>
        <taxon>Streptophyta</taxon>
        <taxon>Embryophyta</taxon>
        <taxon>Tracheophyta</taxon>
        <taxon>Spermatophyta</taxon>
        <taxon>Magnoliopsida</taxon>
        <taxon>eudicotyledons</taxon>
        <taxon>Gunneridae</taxon>
        <taxon>Pentapetalae</taxon>
        <taxon>asterids</taxon>
        <taxon>lamiids</taxon>
        <taxon>Solanales</taxon>
        <taxon>Solanaceae</taxon>
        <taxon>Nicotianoideae</taxon>
        <taxon>Nicotianeae</taxon>
        <taxon>Nicotiana</taxon>
    </lineage>
</organism>
<dbReference type="Proteomes" id="UP000790787">
    <property type="component" value="Chromosome 7"/>
</dbReference>
<proteinExistence type="predicted"/>
<name>A0AC58RQ22_TOBAC</name>
<evidence type="ECO:0000313" key="1">
    <source>
        <dbReference type="Proteomes" id="UP000790787"/>
    </source>
</evidence>